<gene>
    <name evidence="3" type="primary">addB</name>
    <name evidence="3" type="ORF">F1193_10485</name>
</gene>
<dbReference type="EMBL" id="VWPL01000016">
    <property type="protein sequence ID" value="KAA5600455.1"/>
    <property type="molecule type" value="Genomic_DNA"/>
</dbReference>
<dbReference type="NCBIfam" id="TIGR02786">
    <property type="entry name" value="addB_alphas"/>
    <property type="match status" value="1"/>
</dbReference>
<reference evidence="3 4" key="1">
    <citation type="submission" date="2019-09" db="EMBL/GenBank/DDBJ databases">
        <title>Draft Whole-Genome sequence of Blastochloris sulfoviridis DSM 729.</title>
        <authorList>
            <person name="Meyer T.E."/>
            <person name="Kyndt J.A."/>
        </authorList>
    </citation>
    <scope>NUCLEOTIDE SEQUENCE [LARGE SCALE GENOMIC DNA]</scope>
    <source>
        <strain evidence="3 4">DSM 729</strain>
    </source>
</reference>
<dbReference type="SUPFAM" id="SSF52540">
    <property type="entry name" value="P-loop containing nucleoside triphosphate hydrolases"/>
    <property type="match status" value="1"/>
</dbReference>
<feature type="region of interest" description="Disordered" evidence="1">
    <location>
        <begin position="1"/>
        <end position="25"/>
    </location>
</feature>
<name>A0A5M6HXQ9_9HYPH</name>
<sequence>MSARRRPSRWPRRRSPAAAAPRRDVATPAVSPRVFTIPAGAPFLATFAAALLEGRLVRGFPDAGDPASLARATLYLPTRRACRLAESALLEARGGRATLLPRLVPLGEVGEDEIDFGAAEEGAPDLPEAIAPLARRLLLARLVATLAASPELRLDGTAGLATAPAAALALADELARLIDRMATGRVPWLRLDGLVPEELDRYWQISVRFLKAVAQDLWPAILAERGRIDPAARRDLLAAREAARIAAGAPGPVIVAGSTGSIPATRDLIAAVARHPLGAVVLPGLDTVLDDAAWRLLDPADDGEPLPTHPQFGLAQTLAAIGIGRDAVESLCAPAAPGRERLVSRALRPAATTEQWAVPEAGLDPAAALANVSLAVAAEPQEEALAAALALREVLETPGRHAALITPDRALARRVAADLTRWGIAVDDSAGVPLADTPAGLLARLVAEAVAADLAPVRLMALLNQPAVAFGLPAPAFAREREALEVAVLRGPRPGAGVGGLRLALAEMRTSPEARRRNLAPWLFDRAEALVARLGAALGAFLALGGGTVQPLRGLIDAHRAAIEAMTLGPDGAAGLMSDDAEALADLFAALLEAADDAAPISLADYAEAVPALMRGIAVRTPFDETARVRILGPLEARMVPLDRVVIAGLDEGRWPPDTSNDPWLSRPMRRALGLDLPERRIGLGAHDFVQAFGAPEVVLTRARKAGGAPTVPARFLQRLAAVSGAAWKDVEAGGERLLALARLVDAAPPARPVARPMPAPPLALRPNQLSVTEIEDWVRDPYTIFARHVLKLRPLDPLEADVAAPARGTIVHEALAAFLKAYPADLPPDALARLLAFGRDAFARIDGFPELRAVWWPRFERVARWLVAEESARRAEAPVTSLVEISGRYGVPGTAFTLTGRADRVDLTATGAVVIDYKTGQPPSNPQVASGLAPQLPLEAAMVTGGGFADIAAGTPVEAMVYVRVSGGTPPGAWLPVKPQDGALADLAPQAMAGLARLVARFLDPAQGYVAHVRPKFAGRHGDYDHLARVAEWSATGGGGTEEGEA</sequence>
<feature type="domain" description="PD-(D/E)XK endonuclease-like" evidence="2">
    <location>
        <begin position="769"/>
        <end position="979"/>
    </location>
</feature>
<evidence type="ECO:0000313" key="3">
    <source>
        <dbReference type="EMBL" id="KAA5600455.1"/>
    </source>
</evidence>
<keyword evidence="4" id="KW-1185">Reference proteome</keyword>
<dbReference type="InterPro" id="IPR014153">
    <property type="entry name" value="Ds_break_AddB"/>
</dbReference>
<evidence type="ECO:0000259" key="2">
    <source>
        <dbReference type="Pfam" id="PF12705"/>
    </source>
</evidence>
<feature type="compositionally biased region" description="Basic residues" evidence="1">
    <location>
        <begin position="1"/>
        <end position="15"/>
    </location>
</feature>
<dbReference type="InterPro" id="IPR038726">
    <property type="entry name" value="PDDEXK_AddAB-type"/>
</dbReference>
<organism evidence="3 4">
    <name type="scientific">Blastochloris sulfoviridis</name>
    <dbReference type="NCBI Taxonomy" id="50712"/>
    <lineage>
        <taxon>Bacteria</taxon>
        <taxon>Pseudomonadati</taxon>
        <taxon>Pseudomonadota</taxon>
        <taxon>Alphaproteobacteria</taxon>
        <taxon>Hyphomicrobiales</taxon>
        <taxon>Blastochloridaceae</taxon>
        <taxon>Blastochloris</taxon>
    </lineage>
</organism>
<evidence type="ECO:0000313" key="4">
    <source>
        <dbReference type="Proteomes" id="UP000323886"/>
    </source>
</evidence>
<comment type="caution">
    <text evidence="3">The sequence shown here is derived from an EMBL/GenBank/DDBJ whole genome shotgun (WGS) entry which is preliminary data.</text>
</comment>
<dbReference type="OrthoDB" id="9780606at2"/>
<dbReference type="Proteomes" id="UP000323886">
    <property type="component" value="Unassembled WGS sequence"/>
</dbReference>
<dbReference type="InterPro" id="IPR027417">
    <property type="entry name" value="P-loop_NTPase"/>
</dbReference>
<dbReference type="AlphaFoldDB" id="A0A5M6HXQ9"/>
<dbReference type="Pfam" id="PF12705">
    <property type="entry name" value="PDDEXK_1"/>
    <property type="match status" value="1"/>
</dbReference>
<protein>
    <submittedName>
        <fullName evidence="3">Double-strand break repair protein AddB</fullName>
    </submittedName>
</protein>
<accession>A0A5M6HXQ9</accession>
<evidence type="ECO:0000256" key="1">
    <source>
        <dbReference type="SAM" id="MobiDB-lite"/>
    </source>
</evidence>
<proteinExistence type="predicted"/>